<dbReference type="Proteomes" id="UP001302321">
    <property type="component" value="Unassembled WGS sequence"/>
</dbReference>
<organism evidence="3 4">
    <name type="scientific">Triangularia setosa</name>
    <dbReference type="NCBI Taxonomy" id="2587417"/>
    <lineage>
        <taxon>Eukaryota</taxon>
        <taxon>Fungi</taxon>
        <taxon>Dikarya</taxon>
        <taxon>Ascomycota</taxon>
        <taxon>Pezizomycotina</taxon>
        <taxon>Sordariomycetes</taxon>
        <taxon>Sordariomycetidae</taxon>
        <taxon>Sordariales</taxon>
        <taxon>Podosporaceae</taxon>
        <taxon>Triangularia</taxon>
    </lineage>
</organism>
<feature type="region of interest" description="Disordered" evidence="2">
    <location>
        <begin position="162"/>
        <end position="183"/>
    </location>
</feature>
<proteinExistence type="predicted"/>
<evidence type="ECO:0000313" key="3">
    <source>
        <dbReference type="EMBL" id="KAK4179252.1"/>
    </source>
</evidence>
<evidence type="ECO:0000256" key="1">
    <source>
        <dbReference type="SAM" id="Coils"/>
    </source>
</evidence>
<feature type="coiled-coil region" evidence="1">
    <location>
        <begin position="82"/>
        <end position="109"/>
    </location>
</feature>
<dbReference type="EMBL" id="MU866120">
    <property type="protein sequence ID" value="KAK4179252.1"/>
    <property type="molecule type" value="Genomic_DNA"/>
</dbReference>
<keyword evidence="4" id="KW-1185">Reference proteome</keyword>
<reference evidence="3" key="2">
    <citation type="submission" date="2023-05" db="EMBL/GenBank/DDBJ databases">
        <authorList>
            <consortium name="Lawrence Berkeley National Laboratory"/>
            <person name="Steindorff A."/>
            <person name="Hensen N."/>
            <person name="Bonometti L."/>
            <person name="Westerberg I."/>
            <person name="Brannstrom I.O."/>
            <person name="Guillou S."/>
            <person name="Cros-Aarteil S."/>
            <person name="Calhoun S."/>
            <person name="Haridas S."/>
            <person name="Kuo A."/>
            <person name="Mondo S."/>
            <person name="Pangilinan J."/>
            <person name="Riley R."/>
            <person name="Labutti K."/>
            <person name="Andreopoulos B."/>
            <person name="Lipzen A."/>
            <person name="Chen C."/>
            <person name="Yanf M."/>
            <person name="Daum C."/>
            <person name="Ng V."/>
            <person name="Clum A."/>
            <person name="Ohm R."/>
            <person name="Martin F."/>
            <person name="Silar P."/>
            <person name="Natvig D."/>
            <person name="Lalanne C."/>
            <person name="Gautier V."/>
            <person name="Ament-Velasquez S.L."/>
            <person name="Kruys A."/>
            <person name="Hutchinson M.I."/>
            <person name="Powell A.J."/>
            <person name="Barry K."/>
            <person name="Miller A.N."/>
            <person name="Grigoriev I.V."/>
            <person name="Debuchy R."/>
            <person name="Gladieux P."/>
            <person name="Thoren M.H."/>
            <person name="Johannesson H."/>
        </authorList>
    </citation>
    <scope>NUCLEOTIDE SEQUENCE</scope>
    <source>
        <strain evidence="3">CBS 892.96</strain>
    </source>
</reference>
<dbReference type="AlphaFoldDB" id="A0AAN6WFN8"/>
<keyword evidence="1" id="KW-0175">Coiled coil</keyword>
<comment type="caution">
    <text evidence="3">The sequence shown here is derived from an EMBL/GenBank/DDBJ whole genome shotgun (WGS) entry which is preliminary data.</text>
</comment>
<accession>A0AAN6WFN8</accession>
<protein>
    <submittedName>
        <fullName evidence="3">Uncharacterized protein</fullName>
    </submittedName>
</protein>
<evidence type="ECO:0000313" key="4">
    <source>
        <dbReference type="Proteomes" id="UP001302321"/>
    </source>
</evidence>
<sequence>MTGTGAQVSGPAPDLSDKDIAAFVNEHKASSIESPASASKFEVHASKFEVLTNKFEALPTAPELEALNRVYEGKVASLKYGLVQNARKIEALEAEITKLKLERDNECRLYKIGRPATSRETIVDKKRTASEITAEPFPHKKARSSESLLRSQKSFAVFANKMSTPNGHNSGNAANPACPRRPLSPMPVPPAIPPVLSPNGIHFQPQVPSTQFGPVTQTYIPRRDPPGMGYFASPPIAGYPQVTDQDIPLYQMGGYAVPGGYMMGPQGPMVLTPGYMPGAGMPAMVMPGIRGAPIAPSVPGAGIAYPGIQPGMHPLMQMPNGHGQHVFPGNPTPGAQPRVQFGPSLGIGLTQSERLAADIEYAKKEGCFAPQDFMPANKDPHKEWWVEEMDGHWGLYQRRQIDRLRHKWCVRDGWFYAKRLEAPPDV</sequence>
<gene>
    <name evidence="3" type="ORF">QBC36DRAFT_308395</name>
</gene>
<name>A0AAN6WFN8_9PEZI</name>
<feature type="compositionally biased region" description="Polar residues" evidence="2">
    <location>
        <begin position="162"/>
        <end position="173"/>
    </location>
</feature>
<evidence type="ECO:0000256" key="2">
    <source>
        <dbReference type="SAM" id="MobiDB-lite"/>
    </source>
</evidence>
<reference evidence="3" key="1">
    <citation type="journal article" date="2023" name="Mol. Phylogenet. Evol.">
        <title>Genome-scale phylogeny and comparative genomics of the fungal order Sordariales.</title>
        <authorList>
            <person name="Hensen N."/>
            <person name="Bonometti L."/>
            <person name="Westerberg I."/>
            <person name="Brannstrom I.O."/>
            <person name="Guillou S."/>
            <person name="Cros-Aarteil S."/>
            <person name="Calhoun S."/>
            <person name="Haridas S."/>
            <person name="Kuo A."/>
            <person name="Mondo S."/>
            <person name="Pangilinan J."/>
            <person name="Riley R."/>
            <person name="LaButti K."/>
            <person name="Andreopoulos B."/>
            <person name="Lipzen A."/>
            <person name="Chen C."/>
            <person name="Yan M."/>
            <person name="Daum C."/>
            <person name="Ng V."/>
            <person name="Clum A."/>
            <person name="Steindorff A."/>
            <person name="Ohm R.A."/>
            <person name="Martin F."/>
            <person name="Silar P."/>
            <person name="Natvig D.O."/>
            <person name="Lalanne C."/>
            <person name="Gautier V."/>
            <person name="Ament-Velasquez S.L."/>
            <person name="Kruys A."/>
            <person name="Hutchinson M.I."/>
            <person name="Powell A.J."/>
            <person name="Barry K."/>
            <person name="Miller A.N."/>
            <person name="Grigoriev I.V."/>
            <person name="Debuchy R."/>
            <person name="Gladieux P."/>
            <person name="Hiltunen Thoren M."/>
            <person name="Johannesson H."/>
        </authorList>
    </citation>
    <scope>NUCLEOTIDE SEQUENCE</scope>
    <source>
        <strain evidence="3">CBS 892.96</strain>
    </source>
</reference>